<dbReference type="EMBL" id="UYWX01025934">
    <property type="protein sequence ID" value="VDM37458.1"/>
    <property type="molecule type" value="Genomic_DNA"/>
</dbReference>
<reference evidence="3" key="1">
    <citation type="submission" date="2017-02" db="UniProtKB">
        <authorList>
            <consortium name="WormBaseParasite"/>
        </authorList>
    </citation>
    <scope>IDENTIFICATION</scope>
</reference>
<evidence type="ECO:0000313" key="1">
    <source>
        <dbReference type="EMBL" id="VDM37458.1"/>
    </source>
</evidence>
<reference evidence="1 2" key="2">
    <citation type="submission" date="2018-11" db="EMBL/GenBank/DDBJ databases">
        <authorList>
            <consortium name="Pathogen Informatics"/>
        </authorList>
    </citation>
    <scope>NUCLEOTIDE SEQUENCE [LARGE SCALE GENOMIC DNA]</scope>
</reference>
<protein>
    <submittedName>
        <fullName evidence="1 3">Uncharacterized protein</fullName>
    </submittedName>
</protein>
<dbReference type="STRING" id="6205.A0A0R3XDL2"/>
<keyword evidence="2" id="KW-1185">Reference proteome</keyword>
<accession>A0A0R3XDL2</accession>
<name>A0A0R3XDL2_HYDTA</name>
<dbReference type="Proteomes" id="UP000274429">
    <property type="component" value="Unassembled WGS sequence"/>
</dbReference>
<evidence type="ECO:0000313" key="2">
    <source>
        <dbReference type="Proteomes" id="UP000274429"/>
    </source>
</evidence>
<sequence>MSCINAIQRCDSAILMAERASAAAAWEAENVRPVSKFAQSLIQLNNGVTVPPRCVFSFDPHFDSGLYTGNRLLRLASGFSRWRNVLISFPLKIKYEGHPYCGLEAKLKFGNLLDYRCMCFL</sequence>
<evidence type="ECO:0000313" key="3">
    <source>
        <dbReference type="WBParaSite" id="TTAC_0001163901-mRNA-1"/>
    </source>
</evidence>
<gene>
    <name evidence="1" type="ORF">TTAC_LOCUS11622</name>
</gene>
<organism evidence="3">
    <name type="scientific">Hydatigena taeniaeformis</name>
    <name type="common">Feline tapeworm</name>
    <name type="synonym">Taenia taeniaeformis</name>
    <dbReference type="NCBI Taxonomy" id="6205"/>
    <lineage>
        <taxon>Eukaryota</taxon>
        <taxon>Metazoa</taxon>
        <taxon>Spiralia</taxon>
        <taxon>Lophotrochozoa</taxon>
        <taxon>Platyhelminthes</taxon>
        <taxon>Cestoda</taxon>
        <taxon>Eucestoda</taxon>
        <taxon>Cyclophyllidea</taxon>
        <taxon>Taeniidae</taxon>
        <taxon>Hydatigera</taxon>
    </lineage>
</organism>
<proteinExistence type="predicted"/>
<dbReference type="WBParaSite" id="TTAC_0001163901-mRNA-1">
    <property type="protein sequence ID" value="TTAC_0001163901-mRNA-1"/>
    <property type="gene ID" value="TTAC_0001163901"/>
</dbReference>
<dbReference type="OrthoDB" id="361536at2759"/>
<dbReference type="AlphaFoldDB" id="A0A0R3XDL2"/>